<keyword evidence="2" id="KW-0496">Mitochondrion</keyword>
<geneLocation type="mitochondrion" evidence="2"/>
<proteinExistence type="predicted"/>
<accession>A0A088MSU0</accession>
<feature type="transmembrane region" description="Helical" evidence="1">
    <location>
        <begin position="80"/>
        <end position="101"/>
    </location>
</feature>
<sequence>MLYSLLGGIYFSCLLSFSLVSHPVVYCVLLLSSALSVAGLVYLVVGFSWYLAIFCLVYIGGVYVLFIFISIHSPNPVMSVGGSSLVPIIVFSAFFSILLFSFFPFPSFTESSNYLCSYFEGFSYCLFCLVLMVGFVSVSVVVGGKGSFFR</sequence>
<protein>
    <submittedName>
        <fullName evidence="2">Nad6 protein</fullName>
    </submittedName>
</protein>
<keyword evidence="1" id="KW-0472">Membrane</keyword>
<evidence type="ECO:0000313" key="2">
    <source>
        <dbReference type="EMBL" id="AIN37099.1"/>
    </source>
</evidence>
<evidence type="ECO:0000256" key="1">
    <source>
        <dbReference type="SAM" id="Phobius"/>
    </source>
</evidence>
<reference evidence="2" key="1">
    <citation type="journal article" date="2015" name="Parasit. Vectors">
        <title>Mitochondrial genome of Hypoderaeum conoideum - comparison with selected trematodes.</title>
        <authorList>
            <person name="Yang X."/>
            <person name="Gasser R.B."/>
            <person name="Koehler A.V."/>
            <person name="Wang L."/>
            <person name="Zhu K."/>
            <person name="Chen L."/>
            <person name="Feng H."/>
            <person name="Hu M."/>
            <person name="Fang R."/>
        </authorList>
    </citation>
    <scope>NUCLEOTIDE SEQUENCE</scope>
    <source>
        <strain evidence="2">Hubei-2014</strain>
    </source>
</reference>
<organism evidence="2">
    <name type="scientific">Hypoderaeum sp. Hubei-2014</name>
    <dbReference type="NCBI Taxonomy" id="1537992"/>
    <lineage>
        <taxon>Eukaryota</taxon>
        <taxon>Metazoa</taxon>
        <taxon>Spiralia</taxon>
        <taxon>Lophotrochozoa</taxon>
        <taxon>Platyhelminthes</taxon>
        <taxon>Trematoda</taxon>
        <taxon>Digenea</taxon>
        <taxon>Plagiorchiida</taxon>
        <taxon>Echinostomata</taxon>
        <taxon>Echinostomatoidea</taxon>
        <taxon>Echinostomatidae</taxon>
        <taxon>Hypoderaeum</taxon>
    </lineage>
</organism>
<dbReference type="AlphaFoldDB" id="A0A088MSU0"/>
<feature type="transmembrane region" description="Helical" evidence="1">
    <location>
        <begin position="47"/>
        <end position="68"/>
    </location>
</feature>
<feature type="transmembrane region" description="Helical" evidence="1">
    <location>
        <begin position="121"/>
        <end position="142"/>
    </location>
</feature>
<keyword evidence="1" id="KW-1133">Transmembrane helix</keyword>
<name>A0A088MSU0_9TREM</name>
<gene>
    <name evidence="2" type="primary">nad6</name>
</gene>
<dbReference type="EMBL" id="KM111525">
    <property type="protein sequence ID" value="AIN37099.1"/>
    <property type="molecule type" value="Genomic_DNA"/>
</dbReference>
<keyword evidence="1" id="KW-0812">Transmembrane</keyword>